<feature type="compositionally biased region" description="Low complexity" evidence="2">
    <location>
        <begin position="271"/>
        <end position="282"/>
    </location>
</feature>
<dbReference type="Gene3D" id="1.10.30.50">
    <property type="match status" value="1"/>
</dbReference>
<organism evidence="4 5">
    <name type="scientific">Nocardioides cavernaquae</name>
    <dbReference type="NCBI Taxonomy" id="2321396"/>
    <lineage>
        <taxon>Bacteria</taxon>
        <taxon>Bacillati</taxon>
        <taxon>Actinomycetota</taxon>
        <taxon>Actinomycetes</taxon>
        <taxon>Propionibacteriales</taxon>
        <taxon>Nocardioidaceae</taxon>
        <taxon>Nocardioides</taxon>
    </lineage>
</organism>
<feature type="region of interest" description="Disordered" evidence="2">
    <location>
        <begin position="271"/>
        <end position="291"/>
    </location>
</feature>
<dbReference type="AlphaFoldDB" id="A0A3A5HHL2"/>
<dbReference type="CDD" id="cd00085">
    <property type="entry name" value="HNHc"/>
    <property type="match status" value="1"/>
</dbReference>
<keyword evidence="4" id="KW-0540">Nuclease</keyword>
<keyword evidence="4" id="KW-0378">Hydrolase</keyword>
<evidence type="ECO:0000256" key="1">
    <source>
        <dbReference type="ARBA" id="ARBA00023450"/>
    </source>
</evidence>
<evidence type="ECO:0000313" key="5">
    <source>
        <dbReference type="Proteomes" id="UP000276542"/>
    </source>
</evidence>
<evidence type="ECO:0000256" key="2">
    <source>
        <dbReference type="SAM" id="MobiDB-lite"/>
    </source>
</evidence>
<comment type="caution">
    <text evidence="4">The sequence shown here is derived from an EMBL/GenBank/DDBJ whole genome shotgun (WGS) entry which is preliminary data.</text>
</comment>
<dbReference type="RefSeq" id="WP_120061336.1">
    <property type="nucleotide sequence ID" value="NZ_QYRP01000002.1"/>
</dbReference>
<sequence length="453" mass="49810">MARASETTAIGGTHDTDLGTAGAVLDAVGVLRITADRAEALLLARACDWADLHPADDPADAAWEARPAFDDTRDQTVDEPSYDVPSVRWTAIPEFAARLGIPTGSGQQLILESLETRHRLPRLWARVQAGQVQAWRARRIASRTLHEPADVAESVDKEIASIAQRVGLVTIDRLIDEALLRLHPEEAELRREQAREHRRVELHTDGTADGIAHIDITTDTLDALDFDSAVAAIAHRLGEQGDTDPLDVRRAKAVGILADPEAALAILTDQPAQPPADAGQPAEPERPGRPARPRKQIVLHVHLSEAAITGTEPVGRLDTTRTPVLRETIRAWAGRDDINLTVVPVIDLNDDVQVGQYEIPDRIKRRVELTRPTCAHPWCNRTAEHCDKDHVVPYDSGGSTSTDNLAPLCRRHHRLKTLTAWDYEILPPATYLWTSPHGRKYLVDNTGTTDVTP</sequence>
<dbReference type="GO" id="GO:0003676">
    <property type="term" value="F:nucleic acid binding"/>
    <property type="evidence" value="ECO:0007669"/>
    <property type="project" value="InterPro"/>
</dbReference>
<keyword evidence="4" id="KW-0255">Endonuclease</keyword>
<dbReference type="Pfam" id="PF02720">
    <property type="entry name" value="DUF222"/>
    <property type="match status" value="1"/>
</dbReference>
<comment type="similarity">
    <text evidence="1">Belongs to the Rv1128c/1148c/1588c/1702c/1945/3466 family.</text>
</comment>
<reference evidence="5" key="1">
    <citation type="submission" date="2018-09" db="EMBL/GenBank/DDBJ databases">
        <authorList>
            <person name="Zhu H."/>
        </authorList>
    </citation>
    <scope>NUCLEOTIDE SEQUENCE [LARGE SCALE GENOMIC DNA]</scope>
    <source>
        <strain evidence="5">K1W22B-1</strain>
    </source>
</reference>
<dbReference type="OrthoDB" id="3778721at2"/>
<name>A0A3A5HHL2_9ACTN</name>
<accession>A0A3A5HHL2</accession>
<keyword evidence="5" id="KW-1185">Reference proteome</keyword>
<dbReference type="Proteomes" id="UP000276542">
    <property type="component" value="Unassembled WGS sequence"/>
</dbReference>
<gene>
    <name evidence="4" type="ORF">D4739_14860</name>
</gene>
<dbReference type="GO" id="GO:0004519">
    <property type="term" value="F:endonuclease activity"/>
    <property type="evidence" value="ECO:0007669"/>
    <property type="project" value="UniProtKB-KW"/>
</dbReference>
<dbReference type="InterPro" id="IPR003615">
    <property type="entry name" value="HNH_nuc"/>
</dbReference>
<dbReference type="EMBL" id="QYRP01000002">
    <property type="protein sequence ID" value="RJS47370.1"/>
    <property type="molecule type" value="Genomic_DNA"/>
</dbReference>
<dbReference type="SMART" id="SM00507">
    <property type="entry name" value="HNHc"/>
    <property type="match status" value="1"/>
</dbReference>
<protein>
    <submittedName>
        <fullName evidence="4">HNH endonuclease</fullName>
    </submittedName>
</protein>
<evidence type="ECO:0000313" key="4">
    <source>
        <dbReference type="EMBL" id="RJS47370.1"/>
    </source>
</evidence>
<feature type="domain" description="HNH nuclease" evidence="3">
    <location>
        <begin position="363"/>
        <end position="414"/>
    </location>
</feature>
<dbReference type="InterPro" id="IPR002711">
    <property type="entry name" value="HNH"/>
</dbReference>
<evidence type="ECO:0000259" key="3">
    <source>
        <dbReference type="SMART" id="SM00507"/>
    </source>
</evidence>
<dbReference type="GO" id="GO:0008270">
    <property type="term" value="F:zinc ion binding"/>
    <property type="evidence" value="ECO:0007669"/>
    <property type="project" value="InterPro"/>
</dbReference>
<proteinExistence type="inferred from homology"/>
<dbReference type="InterPro" id="IPR003870">
    <property type="entry name" value="DUF222"/>
</dbReference>
<dbReference type="Pfam" id="PF01844">
    <property type="entry name" value="HNH"/>
    <property type="match status" value="1"/>
</dbReference>